<keyword evidence="7" id="KW-0446">Lipid-binding</keyword>
<keyword evidence="8 12" id="KW-0472">Membrane</keyword>
<evidence type="ECO:0000313" key="14">
    <source>
        <dbReference type="EMBL" id="OMJ85322.1"/>
    </source>
</evidence>
<dbReference type="Proteomes" id="UP000187209">
    <property type="component" value="Unassembled WGS sequence"/>
</dbReference>
<dbReference type="Pfam" id="PF10699">
    <property type="entry name" value="HAP2-GCS1"/>
    <property type="match status" value="1"/>
</dbReference>
<evidence type="ECO:0000256" key="9">
    <source>
        <dbReference type="ARBA" id="ARBA00023157"/>
    </source>
</evidence>
<dbReference type="GO" id="GO:0005886">
    <property type="term" value="C:plasma membrane"/>
    <property type="evidence" value="ECO:0007669"/>
    <property type="project" value="UniProtKB-SubCell"/>
</dbReference>
<comment type="similarity">
    <text evidence="2">Belongs to the HAP2/GCS1 family.</text>
</comment>
<dbReference type="GO" id="GO:0008289">
    <property type="term" value="F:lipid binding"/>
    <property type="evidence" value="ECO:0007669"/>
    <property type="project" value="UniProtKB-KW"/>
</dbReference>
<dbReference type="InterPro" id="IPR018928">
    <property type="entry name" value="HAP2/GCS1_dom"/>
</dbReference>
<evidence type="ECO:0000256" key="12">
    <source>
        <dbReference type="SAM" id="Phobius"/>
    </source>
</evidence>
<dbReference type="EMBL" id="MPUH01000240">
    <property type="protein sequence ID" value="OMJ85322.1"/>
    <property type="molecule type" value="Genomic_DNA"/>
</dbReference>
<evidence type="ECO:0000256" key="1">
    <source>
        <dbReference type="ARBA" id="ARBA00004251"/>
    </source>
</evidence>
<feature type="region of interest" description="Disordered" evidence="11">
    <location>
        <begin position="483"/>
        <end position="503"/>
    </location>
</feature>
<evidence type="ECO:0000256" key="8">
    <source>
        <dbReference type="ARBA" id="ARBA00023136"/>
    </source>
</evidence>
<evidence type="ECO:0000256" key="10">
    <source>
        <dbReference type="ARBA" id="ARBA00023279"/>
    </source>
</evidence>
<organism evidence="14 15">
    <name type="scientific">Stentor coeruleus</name>
    <dbReference type="NCBI Taxonomy" id="5963"/>
    <lineage>
        <taxon>Eukaryota</taxon>
        <taxon>Sar</taxon>
        <taxon>Alveolata</taxon>
        <taxon>Ciliophora</taxon>
        <taxon>Postciliodesmatophora</taxon>
        <taxon>Heterotrichea</taxon>
        <taxon>Heterotrichida</taxon>
        <taxon>Stentoridae</taxon>
        <taxon>Stentor</taxon>
    </lineage>
</organism>
<evidence type="ECO:0000256" key="5">
    <source>
        <dbReference type="ARBA" id="ARBA00022729"/>
    </source>
</evidence>
<comment type="caution">
    <text evidence="14">The sequence shown here is derived from an EMBL/GenBank/DDBJ whole genome shotgun (WGS) entry which is preliminary data.</text>
</comment>
<evidence type="ECO:0000256" key="11">
    <source>
        <dbReference type="SAM" id="MobiDB-lite"/>
    </source>
</evidence>
<keyword evidence="15" id="KW-1185">Reference proteome</keyword>
<evidence type="ECO:0000259" key="13">
    <source>
        <dbReference type="Pfam" id="PF10699"/>
    </source>
</evidence>
<keyword evidence="9" id="KW-1015">Disulfide bond</keyword>
<dbReference type="GO" id="GO:0007338">
    <property type="term" value="P:single fertilization"/>
    <property type="evidence" value="ECO:0007669"/>
    <property type="project" value="UniProtKB-KW"/>
</dbReference>
<feature type="domain" description="Generative cell specific-1/HAP2" evidence="13">
    <location>
        <begin position="31"/>
        <end position="531"/>
    </location>
</feature>
<dbReference type="AlphaFoldDB" id="A0A1R2C8I3"/>
<evidence type="ECO:0000256" key="3">
    <source>
        <dbReference type="ARBA" id="ARBA00022475"/>
    </source>
</evidence>
<gene>
    <name evidence="14" type="ORF">SteCoe_13355</name>
</gene>
<accession>A0A1R2C8I3</accession>
<evidence type="ECO:0000256" key="7">
    <source>
        <dbReference type="ARBA" id="ARBA00023121"/>
    </source>
</evidence>
<keyword evidence="5" id="KW-0732">Signal</keyword>
<evidence type="ECO:0000313" key="15">
    <source>
        <dbReference type="Proteomes" id="UP000187209"/>
    </source>
</evidence>
<protein>
    <recommendedName>
        <fullName evidence="13">Generative cell specific-1/HAP2 domain-containing protein</fullName>
    </recommendedName>
</protein>
<dbReference type="PANTHER" id="PTHR31764:SF0">
    <property type="entry name" value="GENERATIVE CELL SPECIFIC-1_HAP2 DOMAIN-CONTAINING PROTEIN"/>
    <property type="match status" value="1"/>
</dbReference>
<evidence type="ECO:0000256" key="6">
    <source>
        <dbReference type="ARBA" id="ARBA00022989"/>
    </source>
</evidence>
<evidence type="ECO:0000256" key="2">
    <source>
        <dbReference type="ARBA" id="ARBA00010929"/>
    </source>
</evidence>
<reference evidence="14 15" key="1">
    <citation type="submission" date="2016-11" db="EMBL/GenBank/DDBJ databases">
        <title>The macronuclear genome of Stentor coeruleus: a giant cell with tiny introns.</title>
        <authorList>
            <person name="Slabodnick M."/>
            <person name="Ruby J.G."/>
            <person name="Reiff S.B."/>
            <person name="Swart E.C."/>
            <person name="Gosai S."/>
            <person name="Prabakaran S."/>
            <person name="Witkowska E."/>
            <person name="Larue G.E."/>
            <person name="Fisher S."/>
            <person name="Freeman R.M."/>
            <person name="Gunawardena J."/>
            <person name="Chu W."/>
            <person name="Stover N.A."/>
            <person name="Gregory B.D."/>
            <person name="Nowacki M."/>
            <person name="Derisi J."/>
            <person name="Roy S.W."/>
            <person name="Marshall W.F."/>
            <person name="Sood P."/>
        </authorList>
    </citation>
    <scope>NUCLEOTIDE SEQUENCE [LARGE SCALE GENOMIC DNA]</scope>
    <source>
        <strain evidence="14">WM001</strain>
    </source>
</reference>
<keyword evidence="6 12" id="KW-1133">Transmembrane helix</keyword>
<dbReference type="OrthoDB" id="272303at2759"/>
<keyword evidence="3" id="KW-1003">Cell membrane</keyword>
<name>A0A1R2C8I3_9CILI</name>
<evidence type="ECO:0000256" key="4">
    <source>
        <dbReference type="ARBA" id="ARBA00022692"/>
    </source>
</evidence>
<keyword evidence="4 12" id="KW-0812">Transmembrane</keyword>
<proteinExistence type="inferred from homology"/>
<dbReference type="InterPro" id="IPR040326">
    <property type="entry name" value="HAP2/GCS1"/>
</dbReference>
<feature type="transmembrane region" description="Helical" evidence="12">
    <location>
        <begin position="535"/>
        <end position="556"/>
    </location>
</feature>
<sequence>MFFILIFQRVFASIISSSSLQSCLDQGNSTLTCSQKLFISLSIENGQLSGAENFEATLTSISSDSNNITLIYPIKITVAKSQVKARYRLRYIQDFNNKAQELIIAKSIFDCEDGAYSNNPTCGWKYDSEHKRIWDSQGYCCKCTFEDFLGMNNDQYQRGYACKAFNLGTESATAFCLVWDDLWYSSYEIFQYDIYYTITVTITKADEFGNYTATSYTISPSTPIINTSDSIIKLIGDFHPASPPPSLESFVLFTPSKPLSHYRVLVGSPFWMLLSRDIISFDGSQCNKVGTSYTGFRGQSNKCSEPINSCFSNQLDNLHIEDIMRISNNQSPLYFASRFGNLTIVRNNDERYLEMQLSGSFATLLTFELSADSLKFFTSVSKGVIDLAEITSFESLTLDGTLFTQVSNIGSIVASFTLSILCSEGVSPISAIPLSLDSMQSKQIISKVAVINESAKNYSCDIQLLDSIGQITDSFRLYFNTSDRHTDQGTQGGEGKNPDGANSIDKKSTNLGCSDYCPDWYDLACFVSKGCWESFFTFFGIIIGIIIALIAIKIVIKRYGLCCQKCFPDKNP</sequence>
<dbReference type="PANTHER" id="PTHR31764">
    <property type="entry name" value="PROTEIN HAPLESS 2"/>
    <property type="match status" value="1"/>
</dbReference>
<keyword evidence="10" id="KW-0278">Fertilization</keyword>
<comment type="subcellular location">
    <subcellularLocation>
        <location evidence="1">Cell membrane</location>
        <topology evidence="1">Single-pass type I membrane protein</topology>
    </subcellularLocation>
</comment>